<gene>
    <name evidence="1" type="ORF">SAMN02194393_00903</name>
</gene>
<dbReference type="InterPro" id="IPR050407">
    <property type="entry name" value="Geranylgeranyl_reductase"/>
</dbReference>
<dbReference type="Gene3D" id="3.50.50.60">
    <property type="entry name" value="FAD/NAD(P)-binding domain"/>
    <property type="match status" value="2"/>
</dbReference>
<dbReference type="Pfam" id="PF13450">
    <property type="entry name" value="NAD_binding_8"/>
    <property type="match status" value="1"/>
</dbReference>
<sequence>MKIAIIGAGLAGLSCAYECERLGIYPDVYERDRTVGWIWPSVIFWPSVFYREQGDIVEYLREKFNINISPSNIVKNFVMKSPNKEVKVNGELGYFLIRGKRVDSVESQLLQKLNRTRIQYNVSADYKELSKRYDYVVVCSGKIKEAMELGVWKPIDNVVMIGGVVLGNFNSDSSTVYFNTEYAGSGYGRVTPFSPSQAVVGLYIVGEKAKNEFNTERLFHKFLHHEKLNNVEFIYKIIPPRFPLGKVKKVQVENVLFAGRAAGLTDRVIGVGAPEAIISGLLAARAIICGESYSKMIKPLQRHIENICSFRKKMNQLSNDDFDRLLSLIDRPIVKRALYNSKINFVDIVGSIFKNIY</sequence>
<dbReference type="Gene3D" id="3.30.9.10">
    <property type="entry name" value="D-Amino Acid Oxidase, subunit A, domain 2"/>
    <property type="match status" value="1"/>
</dbReference>
<accession>A0A1T5J4F7</accession>
<dbReference type="EMBL" id="FUZT01000002">
    <property type="protein sequence ID" value="SKC46172.1"/>
    <property type="molecule type" value="Genomic_DNA"/>
</dbReference>
<dbReference type="SUPFAM" id="SSF51905">
    <property type="entry name" value="FAD/NAD(P)-binding domain"/>
    <property type="match status" value="1"/>
</dbReference>
<dbReference type="STRING" id="36842.SAMN02194393_00903"/>
<organism evidence="1 2">
    <name type="scientific">Maledivibacter halophilus</name>
    <dbReference type="NCBI Taxonomy" id="36842"/>
    <lineage>
        <taxon>Bacteria</taxon>
        <taxon>Bacillati</taxon>
        <taxon>Bacillota</taxon>
        <taxon>Clostridia</taxon>
        <taxon>Peptostreptococcales</taxon>
        <taxon>Caminicellaceae</taxon>
        <taxon>Maledivibacter</taxon>
    </lineage>
</organism>
<dbReference type="RefSeq" id="WP_079489678.1">
    <property type="nucleotide sequence ID" value="NZ_FUZT01000002.1"/>
</dbReference>
<keyword evidence="2" id="KW-1185">Reference proteome</keyword>
<dbReference type="OrthoDB" id="25353at2"/>
<dbReference type="InterPro" id="IPR036188">
    <property type="entry name" value="FAD/NAD-bd_sf"/>
</dbReference>
<reference evidence="1 2" key="1">
    <citation type="submission" date="2017-02" db="EMBL/GenBank/DDBJ databases">
        <authorList>
            <person name="Peterson S.W."/>
        </authorList>
    </citation>
    <scope>NUCLEOTIDE SEQUENCE [LARGE SCALE GENOMIC DNA]</scope>
    <source>
        <strain evidence="1 2">M1</strain>
    </source>
</reference>
<proteinExistence type="predicted"/>
<name>A0A1T5J4F7_9FIRM</name>
<dbReference type="Proteomes" id="UP000190285">
    <property type="component" value="Unassembled WGS sequence"/>
</dbReference>
<dbReference type="PANTHER" id="PTHR42685:SF22">
    <property type="entry name" value="CONDITIONED MEDIUM FACTOR RECEPTOR 1"/>
    <property type="match status" value="1"/>
</dbReference>
<evidence type="ECO:0000313" key="1">
    <source>
        <dbReference type="EMBL" id="SKC46172.1"/>
    </source>
</evidence>
<dbReference type="PANTHER" id="PTHR42685">
    <property type="entry name" value="GERANYLGERANYL DIPHOSPHATE REDUCTASE"/>
    <property type="match status" value="1"/>
</dbReference>
<evidence type="ECO:0000313" key="2">
    <source>
        <dbReference type="Proteomes" id="UP000190285"/>
    </source>
</evidence>
<dbReference type="AlphaFoldDB" id="A0A1T5J4F7"/>
<dbReference type="PROSITE" id="PS51257">
    <property type="entry name" value="PROKAR_LIPOPROTEIN"/>
    <property type="match status" value="1"/>
</dbReference>
<protein>
    <submittedName>
        <fullName evidence="1">Dehydrogenase (Flavoprotein)</fullName>
    </submittedName>
</protein>